<sequence length="67" mass="7313">MLCTNVHASRLGDTSSDTNPRTIADPSVGAPVSYRKIWQFLPAAGQSIVGFRPVTVAIVRAYRALRR</sequence>
<dbReference type="EMBL" id="CP021435">
    <property type="protein sequence ID" value="ATJ82896.1"/>
    <property type="molecule type" value="Genomic_DNA"/>
</dbReference>
<evidence type="ECO:0000313" key="2">
    <source>
        <dbReference type="EMBL" id="ATJ82896.1"/>
    </source>
</evidence>
<protein>
    <submittedName>
        <fullName evidence="2">Uncharacterized protein</fullName>
    </submittedName>
</protein>
<feature type="region of interest" description="Disordered" evidence="1">
    <location>
        <begin position="1"/>
        <end position="24"/>
    </location>
</feature>
<feature type="compositionally biased region" description="Polar residues" evidence="1">
    <location>
        <begin position="12"/>
        <end position="21"/>
    </location>
</feature>
<name>A0A291P7L7_9GAMM</name>
<reference evidence="2 3" key="1">
    <citation type="journal article" date="2017" name="Sci. Rep.">
        <title>Revealing the Saline Adaptation Strategies of the Halophilic Bacterium Halomonas beimenensis through High-throughput Omics and Transposon Mutagenesis Approaches.</title>
        <authorList>
            <person name="Chen Y.H."/>
            <person name="Lin S.S."/>
            <person name="Shyu Y.T."/>
        </authorList>
    </citation>
    <scope>NUCLEOTIDE SEQUENCE [LARGE SCALE GENOMIC DNA]</scope>
    <source>
        <strain evidence="2 3">NTU-111</strain>
    </source>
</reference>
<evidence type="ECO:0000256" key="1">
    <source>
        <dbReference type="SAM" id="MobiDB-lite"/>
    </source>
</evidence>
<dbReference type="AlphaFoldDB" id="A0A291P7L7"/>
<dbReference type="KEGG" id="hbe:BEI_1909"/>
<keyword evidence="3" id="KW-1185">Reference proteome</keyword>
<gene>
    <name evidence="2" type="ORF">BEI_1909</name>
</gene>
<dbReference type="Proteomes" id="UP000219993">
    <property type="component" value="Chromosome"/>
</dbReference>
<accession>A0A291P7L7</accession>
<evidence type="ECO:0000313" key="3">
    <source>
        <dbReference type="Proteomes" id="UP000219993"/>
    </source>
</evidence>
<organism evidence="2 3">
    <name type="scientific">Halomonas beimenensis</name>
    <dbReference type="NCBI Taxonomy" id="475662"/>
    <lineage>
        <taxon>Bacteria</taxon>
        <taxon>Pseudomonadati</taxon>
        <taxon>Pseudomonadota</taxon>
        <taxon>Gammaproteobacteria</taxon>
        <taxon>Oceanospirillales</taxon>
        <taxon>Halomonadaceae</taxon>
        <taxon>Halomonas</taxon>
    </lineage>
</organism>
<proteinExistence type="predicted"/>